<organism evidence="2 3">
    <name type="scientific">Pseudocalidococcus azoricus BACA0444</name>
    <dbReference type="NCBI Taxonomy" id="2918990"/>
    <lineage>
        <taxon>Bacteria</taxon>
        <taxon>Bacillati</taxon>
        <taxon>Cyanobacteriota</taxon>
        <taxon>Cyanophyceae</taxon>
        <taxon>Acaryochloridales</taxon>
        <taxon>Thermosynechococcaceae</taxon>
        <taxon>Pseudocalidococcus</taxon>
        <taxon>Pseudocalidococcus azoricus</taxon>
    </lineage>
</organism>
<accession>A0AAE4FSB3</accession>
<dbReference type="EMBL" id="JAVMIP010000004">
    <property type="protein sequence ID" value="MDS3860417.1"/>
    <property type="molecule type" value="Genomic_DNA"/>
</dbReference>
<reference evidence="3" key="1">
    <citation type="submission" date="2023-07" db="EMBL/GenBank/DDBJ databases">
        <authorList>
            <person name="Luz R."/>
            <person name="Cordeiro R."/>
            <person name="Fonseca A."/>
            <person name="Goncalves V."/>
        </authorList>
    </citation>
    <scope>NUCLEOTIDE SEQUENCE [LARGE SCALE GENOMIC DNA]</scope>
    <source>
        <strain evidence="3">BACA0444</strain>
    </source>
</reference>
<sequence>MWRGRYSKSRLRRFRFRQRGFVLPLVMGMGLLMLLVAVTMTFRSQTQNTTASAQKASERSIAVAEVGLARMQDFFSRHRGLLRQNFPWAGATGLPLDALGCNSSNSAYAEANSLNSIVGVDGGQFQLVSYTAPTSVPGTGTLALRGDTTVGSEVKSQTQLRVSIPVSRSVVPASSPPELWAENYTFPGSGTQVLSTSGHRIIEAKCGTLSSSVGVGNRIAAGTVVSNPTQTLPTPLATPPGAYDLGNLTGSPAVVTRLPRAGDTVNGTNGEYIYQASINYYTDPGSSRLIVTPGQKVTLYLTGNLRSLLSLGGGSTTRIKIGHDCTDTDSPPDGMSNGSTIVTGCVPENFKIIGTSSTNEISFASRHTVGGGTNLQTTTEAVIIAPNATVTLGQNLYTTRFKGMIWAKTIDLSQGTTTVEPASVAWTILQPTLPPISPPGSVLPLSMDTFSKWERVNVP</sequence>
<protein>
    <submittedName>
        <fullName evidence="2">Uncharacterized protein</fullName>
    </submittedName>
</protein>
<keyword evidence="1" id="KW-0472">Membrane</keyword>
<dbReference type="Proteomes" id="UP001268256">
    <property type="component" value="Unassembled WGS sequence"/>
</dbReference>
<evidence type="ECO:0000313" key="3">
    <source>
        <dbReference type="Proteomes" id="UP001268256"/>
    </source>
</evidence>
<comment type="caution">
    <text evidence="2">The sequence shown here is derived from an EMBL/GenBank/DDBJ whole genome shotgun (WGS) entry which is preliminary data.</text>
</comment>
<keyword evidence="1" id="KW-0812">Transmembrane</keyword>
<keyword evidence="3" id="KW-1185">Reference proteome</keyword>
<dbReference type="AlphaFoldDB" id="A0AAE4FSB3"/>
<gene>
    <name evidence="2" type="ORF">RIF25_06300</name>
</gene>
<name>A0AAE4FSB3_9CYAN</name>
<dbReference type="RefSeq" id="WP_322877693.1">
    <property type="nucleotide sequence ID" value="NZ_JAVMIP010000004.1"/>
</dbReference>
<feature type="transmembrane region" description="Helical" evidence="1">
    <location>
        <begin position="21"/>
        <end position="42"/>
    </location>
</feature>
<evidence type="ECO:0000313" key="2">
    <source>
        <dbReference type="EMBL" id="MDS3860417.1"/>
    </source>
</evidence>
<keyword evidence="1" id="KW-1133">Transmembrane helix</keyword>
<proteinExistence type="predicted"/>
<evidence type="ECO:0000256" key="1">
    <source>
        <dbReference type="SAM" id="Phobius"/>
    </source>
</evidence>